<dbReference type="Proteomes" id="UP000886595">
    <property type="component" value="Unassembled WGS sequence"/>
</dbReference>
<evidence type="ECO:0000313" key="1">
    <source>
        <dbReference type="EMBL" id="KAG2314068.1"/>
    </source>
</evidence>
<reference evidence="1 2" key="1">
    <citation type="submission" date="2020-02" db="EMBL/GenBank/DDBJ databases">
        <authorList>
            <person name="Ma Q."/>
            <person name="Huang Y."/>
            <person name="Song X."/>
            <person name="Pei D."/>
        </authorList>
    </citation>
    <scope>NUCLEOTIDE SEQUENCE [LARGE SCALE GENOMIC DNA]</scope>
    <source>
        <strain evidence="1">Sxm20200214</strain>
        <tissue evidence="1">Leaf</tissue>
    </source>
</reference>
<dbReference type="EMBL" id="JAAMPC010000004">
    <property type="protein sequence ID" value="KAG2314068.1"/>
    <property type="molecule type" value="Genomic_DNA"/>
</dbReference>
<organism evidence="1 2">
    <name type="scientific">Brassica carinata</name>
    <name type="common">Ethiopian mustard</name>
    <name type="synonym">Abyssinian cabbage</name>
    <dbReference type="NCBI Taxonomy" id="52824"/>
    <lineage>
        <taxon>Eukaryota</taxon>
        <taxon>Viridiplantae</taxon>
        <taxon>Streptophyta</taxon>
        <taxon>Embryophyta</taxon>
        <taxon>Tracheophyta</taxon>
        <taxon>Spermatophyta</taxon>
        <taxon>Magnoliopsida</taxon>
        <taxon>eudicotyledons</taxon>
        <taxon>Gunneridae</taxon>
        <taxon>Pentapetalae</taxon>
        <taxon>rosids</taxon>
        <taxon>malvids</taxon>
        <taxon>Brassicales</taxon>
        <taxon>Brassicaceae</taxon>
        <taxon>Brassiceae</taxon>
        <taxon>Brassica</taxon>
    </lineage>
</organism>
<name>A0A8X7VN37_BRACI</name>
<evidence type="ECO:0000313" key="2">
    <source>
        <dbReference type="Proteomes" id="UP000886595"/>
    </source>
</evidence>
<sequence length="145" mass="16350">MVGDGTKEAECLLHEGGDEHNEMEDDERLKQRNNAIEKLALTLEARMLKQNDVCMCRIASTESLGMNSNQLSGMNSRRVATTGPRTYLSQYCNMGLDYFGDVSFMEEKPQIYTNQFELTNSFSVGDNNIYQYLSSDKGSNSFDCP</sequence>
<comment type="caution">
    <text evidence="1">The sequence shown here is derived from an EMBL/GenBank/DDBJ whole genome shotgun (WGS) entry which is preliminary data.</text>
</comment>
<keyword evidence="2" id="KW-1185">Reference proteome</keyword>
<proteinExistence type="predicted"/>
<dbReference type="AlphaFoldDB" id="A0A8X7VN37"/>
<gene>
    <name evidence="1" type="ORF">Bca52824_017190</name>
</gene>
<protein>
    <submittedName>
        <fullName evidence="1">Uncharacterized protein</fullName>
    </submittedName>
</protein>
<accession>A0A8X7VN37</accession>